<gene>
    <name evidence="2" type="ORF">AYO20_09637</name>
</gene>
<name>A0A178CG20_9EURO</name>
<dbReference type="AlphaFoldDB" id="A0A178CG20"/>
<evidence type="ECO:0000256" key="1">
    <source>
        <dbReference type="SAM" id="MobiDB-lite"/>
    </source>
</evidence>
<comment type="caution">
    <text evidence="2">The sequence shown here is derived from an EMBL/GenBank/DDBJ whole genome shotgun (WGS) entry which is preliminary data.</text>
</comment>
<evidence type="ECO:0000313" key="3">
    <source>
        <dbReference type="Proteomes" id="UP000185904"/>
    </source>
</evidence>
<evidence type="ECO:0000313" key="2">
    <source>
        <dbReference type="EMBL" id="OAL28015.1"/>
    </source>
</evidence>
<dbReference type="GeneID" id="34593034"/>
<dbReference type="RefSeq" id="XP_022496153.1">
    <property type="nucleotide sequence ID" value="XM_022647906.1"/>
</dbReference>
<feature type="compositionally biased region" description="Pro residues" evidence="1">
    <location>
        <begin position="400"/>
        <end position="414"/>
    </location>
</feature>
<feature type="region of interest" description="Disordered" evidence="1">
    <location>
        <begin position="319"/>
        <end position="367"/>
    </location>
</feature>
<dbReference type="OrthoDB" id="4143581at2759"/>
<organism evidence="2 3">
    <name type="scientific">Fonsecaea nubica</name>
    <dbReference type="NCBI Taxonomy" id="856822"/>
    <lineage>
        <taxon>Eukaryota</taxon>
        <taxon>Fungi</taxon>
        <taxon>Dikarya</taxon>
        <taxon>Ascomycota</taxon>
        <taxon>Pezizomycotina</taxon>
        <taxon>Eurotiomycetes</taxon>
        <taxon>Chaetothyriomycetidae</taxon>
        <taxon>Chaetothyriales</taxon>
        <taxon>Herpotrichiellaceae</taxon>
        <taxon>Fonsecaea</taxon>
    </lineage>
</organism>
<feature type="compositionally biased region" description="Polar residues" evidence="1">
    <location>
        <begin position="355"/>
        <end position="364"/>
    </location>
</feature>
<dbReference type="Proteomes" id="UP000185904">
    <property type="component" value="Unassembled WGS sequence"/>
</dbReference>
<feature type="region of interest" description="Disordered" evidence="1">
    <location>
        <begin position="379"/>
        <end position="450"/>
    </location>
</feature>
<dbReference type="EMBL" id="LVCJ01000091">
    <property type="protein sequence ID" value="OAL28015.1"/>
    <property type="molecule type" value="Genomic_DNA"/>
</dbReference>
<feature type="region of interest" description="Disordered" evidence="1">
    <location>
        <begin position="68"/>
        <end position="121"/>
    </location>
</feature>
<reference evidence="2 3" key="1">
    <citation type="submission" date="2016-03" db="EMBL/GenBank/DDBJ databases">
        <title>The draft genome sequence of Fonsecaea nubica causative agent of cutaneous subcutaneous infection in human host.</title>
        <authorList>
            <person name="Costa F."/>
            <person name="Sybren D.H."/>
            <person name="Raittz R.T."/>
            <person name="Weiss V.A."/>
            <person name="Leao A.C."/>
            <person name="Gomes R."/>
            <person name="De Souza E.M."/>
            <person name="Pedrosa F.O."/>
            <person name="Steffens M.B."/>
            <person name="Bombassaro A."/>
            <person name="Tadra-Sfeir M.Z."/>
            <person name="Moreno L.F."/>
            <person name="Najafzadeh M.J."/>
            <person name="Felipe M.S."/>
            <person name="Teixeira M."/>
            <person name="Sun J."/>
            <person name="Xi L."/>
            <person name="Castro M.A."/>
            <person name="Vicente V.A."/>
        </authorList>
    </citation>
    <scope>NUCLEOTIDE SEQUENCE [LARGE SCALE GENOMIC DNA]</scope>
    <source>
        <strain evidence="2 3">CBS 269.64</strain>
    </source>
</reference>
<proteinExistence type="predicted"/>
<accession>A0A178CG20</accession>
<protein>
    <submittedName>
        <fullName evidence="2">Uncharacterized protein</fullName>
    </submittedName>
</protein>
<sequence length="537" mass="58867">MSTLLTPTSDATSTTSHELLERLGSLDVSADQNMNQTTSNILRQVLDLIKTDETLRRDLNVAFARNESGESSYGVGNSSGSDPPLVPIDPSSEAAETPVKNEAAEGVAFEDRDEQASATDSSRISNRFTLRPIRVMVNNTEYFVHEDIFKALFPYQDLPERDGVFDLPDNYNEPFVAALEFEYSGNNDALYQYLMADDLESLCEFAKDYGNMPLIAAIFQVRGDELFFHGTLEWVSKIYGFFVEVPAFRDHFRGCLRTELVRRRGLGSSHSLVTLVVKALSSVDTAMEDVSMVLHNLWDSSTETALSLQDQLDAQFDDQDDAQDVESNSDNKNDNGWRNASDDGGWVCNDRNDHQAVNQGNNDIADTGVKLSHGWPIISAADPLPRTDRPNTTSGWGVRPPSPTQPPPGNPDPPHQCLWEHATSRHLTTPAFLPEPPPATSSSDAVTGDHATPLQKTSALARCINNWVNQQPHGLWFEAENAATGVGCTVAEAGAALRELLGITVYTDGFVLGEMIYQSLSAKPNPVPFGATFVGPR</sequence>
<feature type="compositionally biased region" description="Polar residues" evidence="1">
    <location>
        <begin position="69"/>
        <end position="81"/>
    </location>
</feature>
<keyword evidence="3" id="KW-1185">Reference proteome</keyword>